<feature type="chain" id="PRO_5015400682" evidence="6">
    <location>
        <begin position="24"/>
        <end position="512"/>
    </location>
</feature>
<comment type="subcellular location">
    <subcellularLocation>
        <location evidence="1">Cell outer membrane</location>
    </subcellularLocation>
</comment>
<dbReference type="PROSITE" id="PS51257">
    <property type="entry name" value="PROKAR_LIPOPROTEIN"/>
    <property type="match status" value="1"/>
</dbReference>
<evidence type="ECO:0000313" key="9">
    <source>
        <dbReference type="EMBL" id="PRY90691.1"/>
    </source>
</evidence>
<dbReference type="Proteomes" id="UP000238157">
    <property type="component" value="Unassembled WGS sequence"/>
</dbReference>
<organism evidence="9 10">
    <name type="scientific">Mongoliibacter ruber</name>
    <dbReference type="NCBI Taxonomy" id="1750599"/>
    <lineage>
        <taxon>Bacteria</taxon>
        <taxon>Pseudomonadati</taxon>
        <taxon>Bacteroidota</taxon>
        <taxon>Cytophagia</taxon>
        <taxon>Cytophagales</taxon>
        <taxon>Cyclobacteriaceae</taxon>
        <taxon>Mongoliibacter</taxon>
    </lineage>
</organism>
<comment type="caution">
    <text evidence="9">The sequence shown here is derived from an EMBL/GenBank/DDBJ whole genome shotgun (WGS) entry which is preliminary data.</text>
</comment>
<feature type="signal peptide" evidence="6">
    <location>
        <begin position="1"/>
        <end position="23"/>
    </location>
</feature>
<accession>A0A2T0WVG2</accession>
<keyword evidence="3 6" id="KW-0732">Signal</keyword>
<comment type="similarity">
    <text evidence="2">Belongs to the SusD family.</text>
</comment>
<keyword evidence="10" id="KW-1185">Reference proteome</keyword>
<dbReference type="AlphaFoldDB" id="A0A2T0WVG2"/>
<dbReference type="InterPro" id="IPR033985">
    <property type="entry name" value="SusD-like_N"/>
</dbReference>
<dbReference type="Pfam" id="PF07980">
    <property type="entry name" value="SusD_RagB"/>
    <property type="match status" value="1"/>
</dbReference>
<protein>
    <submittedName>
        <fullName evidence="9">Putative outer membrane starch-binding protein</fullName>
    </submittedName>
</protein>
<evidence type="ECO:0000256" key="4">
    <source>
        <dbReference type="ARBA" id="ARBA00023136"/>
    </source>
</evidence>
<dbReference type="InterPro" id="IPR011990">
    <property type="entry name" value="TPR-like_helical_dom_sf"/>
</dbReference>
<dbReference type="CDD" id="cd08977">
    <property type="entry name" value="SusD"/>
    <property type="match status" value="1"/>
</dbReference>
<name>A0A2T0WVG2_9BACT</name>
<feature type="domain" description="SusD-like N-terminal" evidence="8">
    <location>
        <begin position="71"/>
        <end position="225"/>
    </location>
</feature>
<evidence type="ECO:0000256" key="1">
    <source>
        <dbReference type="ARBA" id="ARBA00004442"/>
    </source>
</evidence>
<evidence type="ECO:0000256" key="5">
    <source>
        <dbReference type="ARBA" id="ARBA00023237"/>
    </source>
</evidence>
<proteinExistence type="inferred from homology"/>
<evidence type="ECO:0000256" key="6">
    <source>
        <dbReference type="SAM" id="SignalP"/>
    </source>
</evidence>
<dbReference type="Pfam" id="PF14322">
    <property type="entry name" value="SusD-like_3"/>
    <property type="match status" value="1"/>
</dbReference>
<dbReference type="Gene3D" id="1.25.40.390">
    <property type="match status" value="1"/>
</dbReference>
<evidence type="ECO:0000256" key="2">
    <source>
        <dbReference type="ARBA" id="ARBA00006275"/>
    </source>
</evidence>
<evidence type="ECO:0000313" key="10">
    <source>
        <dbReference type="Proteomes" id="UP000238157"/>
    </source>
</evidence>
<dbReference type="InterPro" id="IPR012944">
    <property type="entry name" value="SusD_RagB_dom"/>
</dbReference>
<dbReference type="EMBL" id="PVTR01000001">
    <property type="protein sequence ID" value="PRY90691.1"/>
    <property type="molecule type" value="Genomic_DNA"/>
</dbReference>
<keyword evidence="5" id="KW-0998">Cell outer membrane</keyword>
<keyword evidence="4" id="KW-0472">Membrane</keyword>
<sequence>MKKIKNFYKISFLILALSTVSCNEDFLDVPPLALVSDANFDPVMAVTSCYNIMGNFDNRWSDWRILILGDALSDDAWKGGSSQTDQIDIYQMNIFATIPSNVIPRDVWSMYYRRIFRFNWAIQNLQGLDQEIALNRRLLGEVKFLRSMHYFWLVRAYGGVPIVEEPLSSDQHDKVRSSEVEVYAFIEQELLEAIDLLPSKSEYRLEDLGRATQGSAQGLLSKVYLYQQKWSEALNHAEEVINSGEYHLEPDFGQIFSRESQHGPESVFEITFAENDQMTNPTYHAISQRSRNLFGGWGLNCPTQDLLDAFEPGDPRTIHTITFHGDITEGDQHDHSGYDNPDQMHSMKAFKPRSLIGNSANDGENVRILRYAELLLIYAEAANELGQTIEALDKLNMVRDRARNSSTIDRYRTFINFELATPDMVLPEISETDQSRLREIIWNERRVELALEGDRFYDLVRQGRAGNVLRAFAQKYNTDKGSNFRDGVHERFPVPQDEIDRTNGLIIQNNGY</sequence>
<reference evidence="9 10" key="1">
    <citation type="submission" date="2018-03" db="EMBL/GenBank/DDBJ databases">
        <title>Genomic Encyclopedia of Archaeal and Bacterial Type Strains, Phase II (KMG-II): from individual species to whole genera.</title>
        <authorList>
            <person name="Goeker M."/>
        </authorList>
    </citation>
    <scope>NUCLEOTIDE SEQUENCE [LARGE SCALE GENOMIC DNA]</scope>
    <source>
        <strain evidence="9 10">DSM 27929</strain>
    </source>
</reference>
<feature type="domain" description="RagB/SusD" evidence="7">
    <location>
        <begin position="264"/>
        <end position="512"/>
    </location>
</feature>
<evidence type="ECO:0000256" key="3">
    <source>
        <dbReference type="ARBA" id="ARBA00022729"/>
    </source>
</evidence>
<dbReference type="SUPFAM" id="SSF48452">
    <property type="entry name" value="TPR-like"/>
    <property type="match status" value="1"/>
</dbReference>
<evidence type="ECO:0000259" key="7">
    <source>
        <dbReference type="Pfam" id="PF07980"/>
    </source>
</evidence>
<dbReference type="GO" id="GO:0009279">
    <property type="term" value="C:cell outer membrane"/>
    <property type="evidence" value="ECO:0007669"/>
    <property type="project" value="UniProtKB-SubCell"/>
</dbReference>
<gene>
    <name evidence="9" type="ORF">CLW00_101356</name>
</gene>
<dbReference type="OrthoDB" id="691907at2"/>
<evidence type="ECO:0000259" key="8">
    <source>
        <dbReference type="Pfam" id="PF14322"/>
    </source>
</evidence>
<dbReference type="RefSeq" id="WP_106131916.1">
    <property type="nucleotide sequence ID" value="NZ_PVTR01000001.1"/>
</dbReference>